<reference evidence="1 2" key="2">
    <citation type="journal article" date="2022" name="Mol. Ecol. Resour.">
        <title>The genomes of chicory, endive, great burdock and yacon provide insights into Asteraceae paleo-polyploidization history and plant inulin production.</title>
        <authorList>
            <person name="Fan W."/>
            <person name="Wang S."/>
            <person name="Wang H."/>
            <person name="Wang A."/>
            <person name="Jiang F."/>
            <person name="Liu H."/>
            <person name="Zhao H."/>
            <person name="Xu D."/>
            <person name="Zhang Y."/>
        </authorList>
    </citation>
    <scope>NUCLEOTIDE SEQUENCE [LARGE SCALE GENOMIC DNA]</scope>
    <source>
        <strain evidence="2">cv. Niubang</strain>
    </source>
</reference>
<gene>
    <name evidence="1" type="ORF">L6452_19253</name>
</gene>
<comment type="caution">
    <text evidence="1">The sequence shown here is derived from an EMBL/GenBank/DDBJ whole genome shotgun (WGS) entry which is preliminary data.</text>
</comment>
<proteinExistence type="predicted"/>
<name>A0ACB9B7N0_ARCLA</name>
<organism evidence="1 2">
    <name type="scientific">Arctium lappa</name>
    <name type="common">Greater burdock</name>
    <name type="synonym">Lappa major</name>
    <dbReference type="NCBI Taxonomy" id="4217"/>
    <lineage>
        <taxon>Eukaryota</taxon>
        <taxon>Viridiplantae</taxon>
        <taxon>Streptophyta</taxon>
        <taxon>Embryophyta</taxon>
        <taxon>Tracheophyta</taxon>
        <taxon>Spermatophyta</taxon>
        <taxon>Magnoliopsida</taxon>
        <taxon>eudicotyledons</taxon>
        <taxon>Gunneridae</taxon>
        <taxon>Pentapetalae</taxon>
        <taxon>asterids</taxon>
        <taxon>campanulids</taxon>
        <taxon>Asterales</taxon>
        <taxon>Asteraceae</taxon>
        <taxon>Carduoideae</taxon>
        <taxon>Cardueae</taxon>
        <taxon>Arctiinae</taxon>
        <taxon>Arctium</taxon>
    </lineage>
</organism>
<evidence type="ECO:0000313" key="2">
    <source>
        <dbReference type="Proteomes" id="UP001055879"/>
    </source>
</evidence>
<keyword evidence="2" id="KW-1185">Reference proteome</keyword>
<reference evidence="2" key="1">
    <citation type="journal article" date="2022" name="Mol. Ecol. Resour.">
        <title>The genomes of chicory, endive, great burdock and yacon provide insights into Asteraceae palaeo-polyploidization history and plant inulin production.</title>
        <authorList>
            <person name="Fan W."/>
            <person name="Wang S."/>
            <person name="Wang H."/>
            <person name="Wang A."/>
            <person name="Jiang F."/>
            <person name="Liu H."/>
            <person name="Zhao H."/>
            <person name="Xu D."/>
            <person name="Zhang Y."/>
        </authorList>
    </citation>
    <scope>NUCLEOTIDE SEQUENCE [LARGE SCALE GENOMIC DNA]</scope>
    <source>
        <strain evidence="2">cv. Niubang</strain>
    </source>
</reference>
<accession>A0ACB9B7N0</accession>
<evidence type="ECO:0000313" key="1">
    <source>
        <dbReference type="EMBL" id="KAI3718384.1"/>
    </source>
</evidence>
<protein>
    <submittedName>
        <fullName evidence="1">Uncharacterized protein</fullName>
    </submittedName>
</protein>
<dbReference type="Proteomes" id="UP001055879">
    <property type="component" value="Linkage Group LG06"/>
</dbReference>
<dbReference type="EMBL" id="CM042052">
    <property type="protein sequence ID" value="KAI3718384.1"/>
    <property type="molecule type" value="Genomic_DNA"/>
</dbReference>
<sequence length="156" mass="17154">MSGKIGSLDQASKVQLQMGYSVIVGKHFYYAGALFDDLKSKLEKTERDPKIPYVRFICAYLHFLYANKYPTSHDGTFSKVGQRSLEVKSVAKEVSLSTLRTCLSLHSSTSAATQGNPSPAIPAATSALKRTSTALPGPSKKAKRLWRSPLLVLYRK</sequence>